<name>A0A0F9PIF2_9ZZZZ</name>
<dbReference type="EMBL" id="LAZR01002445">
    <property type="protein sequence ID" value="KKN29959.1"/>
    <property type="molecule type" value="Genomic_DNA"/>
</dbReference>
<comment type="caution">
    <text evidence="1">The sequence shown here is derived from an EMBL/GenBank/DDBJ whole genome shotgun (WGS) entry which is preliminary data.</text>
</comment>
<accession>A0A0F9PIF2</accession>
<gene>
    <name evidence="1" type="ORF">LCGC14_0838780</name>
</gene>
<dbReference type="AlphaFoldDB" id="A0A0F9PIF2"/>
<proteinExistence type="predicted"/>
<organism evidence="1">
    <name type="scientific">marine sediment metagenome</name>
    <dbReference type="NCBI Taxonomy" id="412755"/>
    <lineage>
        <taxon>unclassified sequences</taxon>
        <taxon>metagenomes</taxon>
        <taxon>ecological metagenomes</taxon>
    </lineage>
</organism>
<reference evidence="1" key="1">
    <citation type="journal article" date="2015" name="Nature">
        <title>Complex archaea that bridge the gap between prokaryotes and eukaryotes.</title>
        <authorList>
            <person name="Spang A."/>
            <person name="Saw J.H."/>
            <person name="Jorgensen S.L."/>
            <person name="Zaremba-Niedzwiedzka K."/>
            <person name="Martijn J."/>
            <person name="Lind A.E."/>
            <person name="van Eijk R."/>
            <person name="Schleper C."/>
            <person name="Guy L."/>
            <person name="Ettema T.J."/>
        </authorList>
    </citation>
    <scope>NUCLEOTIDE SEQUENCE</scope>
</reference>
<sequence length="133" mass="15672">MKHRFTIKYKDQSTTLNSRLALEQNLTGDDILAILASHKLRMMIFDVMKKIEPTSKENVSRLRHFAKRIQQLEFEAQKQWKFEPDASKHSWWWDIPHCSCPVHANWKTWNGRILGIKSDLCKEIVDANCIIHG</sequence>
<protein>
    <submittedName>
        <fullName evidence="1">Uncharacterized protein</fullName>
    </submittedName>
</protein>
<evidence type="ECO:0000313" key="1">
    <source>
        <dbReference type="EMBL" id="KKN29959.1"/>
    </source>
</evidence>